<reference evidence="3" key="1">
    <citation type="submission" date="2022-03" db="EMBL/GenBank/DDBJ databases">
        <authorList>
            <person name="Sayadi A."/>
        </authorList>
    </citation>
    <scope>NUCLEOTIDE SEQUENCE</scope>
</reference>
<evidence type="ECO:0000313" key="4">
    <source>
        <dbReference type="Proteomes" id="UP001152888"/>
    </source>
</evidence>
<dbReference type="Pfam" id="PF04679">
    <property type="entry name" value="DNA_ligase_A_C"/>
    <property type="match status" value="1"/>
</dbReference>
<dbReference type="Gene3D" id="2.40.50.140">
    <property type="entry name" value="Nucleic acid-binding proteins"/>
    <property type="match status" value="1"/>
</dbReference>
<dbReference type="SUPFAM" id="SSF50249">
    <property type="entry name" value="Nucleic acid-binding proteins"/>
    <property type="match status" value="1"/>
</dbReference>
<evidence type="ECO:0000313" key="3">
    <source>
        <dbReference type="EMBL" id="CAH1966144.1"/>
    </source>
</evidence>
<protein>
    <recommendedName>
        <fullName evidence="2">BRCT domain-containing protein</fullName>
    </recommendedName>
</protein>
<dbReference type="OrthoDB" id="151490at2759"/>
<dbReference type="GO" id="GO:0003910">
    <property type="term" value="F:DNA ligase (ATP) activity"/>
    <property type="evidence" value="ECO:0007669"/>
    <property type="project" value="InterPro"/>
</dbReference>
<proteinExistence type="predicted"/>
<dbReference type="InterPro" id="IPR036420">
    <property type="entry name" value="BRCT_dom_sf"/>
</dbReference>
<dbReference type="InterPro" id="IPR012340">
    <property type="entry name" value="NA-bd_OB-fold"/>
</dbReference>
<dbReference type="GO" id="GO:0005524">
    <property type="term" value="F:ATP binding"/>
    <property type="evidence" value="ECO:0007669"/>
    <property type="project" value="InterPro"/>
</dbReference>
<accession>A0A9P0P5F8</accession>
<dbReference type="GO" id="GO:0006297">
    <property type="term" value="P:nucleotide-excision repair, DNA gap filling"/>
    <property type="evidence" value="ECO:0007669"/>
    <property type="project" value="TreeGrafter"/>
</dbReference>
<evidence type="ECO:0000259" key="2">
    <source>
        <dbReference type="PROSITE" id="PS50172"/>
    </source>
</evidence>
<comment type="caution">
    <text evidence="3">The sequence shown here is derived from an EMBL/GenBank/DDBJ whole genome shotgun (WGS) entry which is preliminary data.</text>
</comment>
<dbReference type="AlphaFoldDB" id="A0A9P0P5F8"/>
<dbReference type="Pfam" id="PF00533">
    <property type="entry name" value="BRCT"/>
    <property type="match status" value="1"/>
</dbReference>
<dbReference type="InterPro" id="IPR029710">
    <property type="entry name" value="LIG4"/>
</dbReference>
<organism evidence="3 4">
    <name type="scientific">Acanthoscelides obtectus</name>
    <name type="common">Bean weevil</name>
    <name type="synonym">Bruchus obtectus</name>
    <dbReference type="NCBI Taxonomy" id="200917"/>
    <lineage>
        <taxon>Eukaryota</taxon>
        <taxon>Metazoa</taxon>
        <taxon>Ecdysozoa</taxon>
        <taxon>Arthropoda</taxon>
        <taxon>Hexapoda</taxon>
        <taxon>Insecta</taxon>
        <taxon>Pterygota</taxon>
        <taxon>Neoptera</taxon>
        <taxon>Endopterygota</taxon>
        <taxon>Coleoptera</taxon>
        <taxon>Polyphaga</taxon>
        <taxon>Cucujiformia</taxon>
        <taxon>Chrysomeloidea</taxon>
        <taxon>Chrysomelidae</taxon>
        <taxon>Bruchinae</taxon>
        <taxon>Bruchini</taxon>
        <taxon>Acanthoscelides</taxon>
    </lineage>
</organism>
<gene>
    <name evidence="3" type="ORF">ACAOBT_LOCUS6685</name>
</gene>
<dbReference type="SUPFAM" id="SSF52113">
    <property type="entry name" value="BRCT domain"/>
    <property type="match status" value="1"/>
</dbReference>
<dbReference type="GO" id="GO:0006310">
    <property type="term" value="P:DNA recombination"/>
    <property type="evidence" value="ECO:0007669"/>
    <property type="project" value="UniProtKB-KW"/>
</dbReference>
<sequence>MKLEYFQDSMNDLDLIVMGAKFATSTRNTLNSFIVGVKSGNTADGRATYRSLGKVTAGLNNEQLEDIDRLLKTAGKKFDPVTFADTTADVLIFGNEKPDYYIEPQHTLVFQIRASELIRNNDSSFATSYTLRFPRILNVRRDKPVDECLTVDELLNLTKSNKAVIKLAKGRIELEEILKTSSRKVAKPKLVMPTIFDVRQVCDILEGFTVYLLNGTEEMSKEQAESFVQKVGGNTSFRLVDTVDIVLVGIKTEKVGKIIARRANYDIVDLKWLQRVLEHGDLVPYRQGEVYYIAPNYKNILADGLDMYGDSYTEGTTVEGLKRTFEIIEHMGDFCNVNDTIRYTGSLNCIDYNAYFDKYEIPNDKNSKLIYDSLIDEIEFRFYNGYVCDTICEEVNLLVYSGEEGRRKFLEEYLNNINRTDIELRCNSFLYK</sequence>
<dbReference type="GO" id="GO:0006303">
    <property type="term" value="P:double-strand break repair via nonhomologous end joining"/>
    <property type="evidence" value="ECO:0007669"/>
    <property type="project" value="TreeGrafter"/>
</dbReference>
<dbReference type="PANTHER" id="PTHR45997:SF1">
    <property type="entry name" value="DNA LIGASE 4"/>
    <property type="match status" value="1"/>
</dbReference>
<dbReference type="InterPro" id="IPR021536">
    <property type="entry name" value="DNA_ligase_IV_dom"/>
</dbReference>
<dbReference type="Proteomes" id="UP001152888">
    <property type="component" value="Unassembled WGS sequence"/>
</dbReference>
<dbReference type="PROSITE" id="PS50172">
    <property type="entry name" value="BRCT"/>
    <property type="match status" value="1"/>
</dbReference>
<evidence type="ECO:0000256" key="1">
    <source>
        <dbReference type="ARBA" id="ARBA00023172"/>
    </source>
</evidence>
<keyword evidence="1" id="KW-0233">DNA recombination</keyword>
<dbReference type="GO" id="GO:0032807">
    <property type="term" value="C:DNA ligase IV complex"/>
    <property type="evidence" value="ECO:0007669"/>
    <property type="project" value="TreeGrafter"/>
</dbReference>
<dbReference type="PANTHER" id="PTHR45997">
    <property type="entry name" value="DNA LIGASE 4"/>
    <property type="match status" value="1"/>
</dbReference>
<dbReference type="InterPro" id="IPR001357">
    <property type="entry name" value="BRCT_dom"/>
</dbReference>
<dbReference type="GO" id="GO:0005958">
    <property type="term" value="C:DNA-dependent protein kinase-DNA ligase 4 complex"/>
    <property type="evidence" value="ECO:0007669"/>
    <property type="project" value="TreeGrafter"/>
</dbReference>
<keyword evidence="4" id="KW-1185">Reference proteome</keyword>
<dbReference type="Pfam" id="PF11411">
    <property type="entry name" value="DNA_ligase_IV"/>
    <property type="match status" value="1"/>
</dbReference>
<name>A0A9P0P5F8_ACAOB</name>
<dbReference type="Gene3D" id="3.40.50.10190">
    <property type="entry name" value="BRCT domain"/>
    <property type="match status" value="1"/>
</dbReference>
<dbReference type="InterPro" id="IPR012309">
    <property type="entry name" value="DNA_ligase_ATP-dep_C"/>
</dbReference>
<feature type="domain" description="BRCT" evidence="2">
    <location>
        <begin position="200"/>
        <end position="290"/>
    </location>
</feature>
<dbReference type="GO" id="GO:0003677">
    <property type="term" value="F:DNA binding"/>
    <property type="evidence" value="ECO:0007669"/>
    <property type="project" value="InterPro"/>
</dbReference>
<dbReference type="EMBL" id="CAKOFQ010006730">
    <property type="protein sequence ID" value="CAH1966144.1"/>
    <property type="molecule type" value="Genomic_DNA"/>
</dbReference>